<dbReference type="InParanoid" id="A0A3R7C2K9"/>
<evidence type="ECO:0000313" key="1">
    <source>
        <dbReference type="EMBL" id="KAG5448931.1"/>
    </source>
</evidence>
<dbReference type="EMBL" id="NIRI02000042">
    <property type="protein sequence ID" value="KAG5448931.1"/>
    <property type="molecule type" value="Genomic_DNA"/>
</dbReference>
<sequence>MEVTSPTQPRTDDVTSIGDETYAIQLPSSANRPTINFQAPYRPHHQLTRLKSLSSAPPSIGHHRCSPYSFYRINEKRYIERHKQPLQWSFRCEQPMENPSTPGIAQQDPLHMRCLPILLRCPAVLKPSIGSSQPTYSVAQWLRGEITDRKVRASKPTTTTALFQVWTTWQYLKPPSIGSH</sequence>
<accession>A0A3R7C2K9</accession>
<name>A0A3R7C2K9_CLOSI</name>
<reference evidence="1 2" key="2">
    <citation type="journal article" date="2021" name="Genomics">
        <title>High-quality reference genome for Clonorchis sinensis.</title>
        <authorList>
            <person name="Young N.D."/>
            <person name="Stroehlein A.J."/>
            <person name="Kinkar L."/>
            <person name="Wang T."/>
            <person name="Sohn W.M."/>
            <person name="Chang B.C.H."/>
            <person name="Kaur P."/>
            <person name="Weisz D."/>
            <person name="Dudchenko O."/>
            <person name="Aiden E.L."/>
            <person name="Korhonen P.K."/>
            <person name="Gasser R.B."/>
        </authorList>
    </citation>
    <scope>NUCLEOTIDE SEQUENCE [LARGE SCALE GENOMIC DNA]</scope>
    <source>
        <strain evidence="1">Cs-k2</strain>
    </source>
</reference>
<evidence type="ECO:0000313" key="2">
    <source>
        <dbReference type="Proteomes" id="UP000286415"/>
    </source>
</evidence>
<gene>
    <name evidence="1" type="ORF">CSKR_103449</name>
</gene>
<organism evidence="1 2">
    <name type="scientific">Clonorchis sinensis</name>
    <name type="common">Chinese liver fluke</name>
    <dbReference type="NCBI Taxonomy" id="79923"/>
    <lineage>
        <taxon>Eukaryota</taxon>
        <taxon>Metazoa</taxon>
        <taxon>Spiralia</taxon>
        <taxon>Lophotrochozoa</taxon>
        <taxon>Platyhelminthes</taxon>
        <taxon>Trematoda</taxon>
        <taxon>Digenea</taxon>
        <taxon>Opisthorchiida</taxon>
        <taxon>Opisthorchiata</taxon>
        <taxon>Opisthorchiidae</taxon>
        <taxon>Clonorchis</taxon>
    </lineage>
</organism>
<dbReference type="AlphaFoldDB" id="A0A3R7C2K9"/>
<reference evidence="1 2" key="1">
    <citation type="journal article" date="2018" name="Biotechnol. Adv.">
        <title>Improved genomic resources and new bioinformatic workflow for the carcinogenic parasite Clonorchis sinensis: Biotechnological implications.</title>
        <authorList>
            <person name="Wang D."/>
            <person name="Korhonen P.K."/>
            <person name="Gasser R.B."/>
            <person name="Young N.D."/>
        </authorList>
    </citation>
    <scope>NUCLEOTIDE SEQUENCE [LARGE SCALE GENOMIC DNA]</scope>
    <source>
        <strain evidence="1">Cs-k2</strain>
    </source>
</reference>
<dbReference type="Proteomes" id="UP000286415">
    <property type="component" value="Unassembled WGS sequence"/>
</dbReference>
<proteinExistence type="predicted"/>
<keyword evidence="2" id="KW-1185">Reference proteome</keyword>
<protein>
    <submittedName>
        <fullName evidence="1">Uncharacterized protein</fullName>
    </submittedName>
</protein>
<comment type="caution">
    <text evidence="1">The sequence shown here is derived from an EMBL/GenBank/DDBJ whole genome shotgun (WGS) entry which is preliminary data.</text>
</comment>